<feature type="transmembrane region" description="Helical" evidence="6">
    <location>
        <begin position="258"/>
        <end position="275"/>
    </location>
</feature>
<evidence type="ECO:0000256" key="4">
    <source>
        <dbReference type="ARBA" id="ARBA00023136"/>
    </source>
</evidence>
<evidence type="ECO:0000256" key="2">
    <source>
        <dbReference type="ARBA" id="ARBA00022692"/>
    </source>
</evidence>
<feature type="transmembrane region" description="Helical" evidence="6">
    <location>
        <begin position="315"/>
        <end position="337"/>
    </location>
</feature>
<accession>A0A0B2W174</accession>
<evidence type="ECO:0000259" key="7">
    <source>
        <dbReference type="PROSITE" id="PS50850"/>
    </source>
</evidence>
<dbReference type="InterPro" id="IPR020846">
    <property type="entry name" value="MFS_dom"/>
</dbReference>
<feature type="transmembrane region" description="Helical" evidence="6">
    <location>
        <begin position="486"/>
        <end position="505"/>
    </location>
</feature>
<dbReference type="AlphaFoldDB" id="A0A0B2W174"/>
<dbReference type="Pfam" id="PF07690">
    <property type="entry name" value="MFS_1"/>
    <property type="match status" value="1"/>
</dbReference>
<dbReference type="Gene3D" id="1.20.1250.20">
    <property type="entry name" value="MFS general substrate transporter like domains"/>
    <property type="match status" value="1"/>
</dbReference>
<evidence type="ECO:0000313" key="9">
    <source>
        <dbReference type="Proteomes" id="UP000031036"/>
    </source>
</evidence>
<feature type="compositionally biased region" description="Polar residues" evidence="5">
    <location>
        <begin position="71"/>
        <end position="85"/>
    </location>
</feature>
<keyword evidence="9" id="KW-1185">Reference proteome</keyword>
<feature type="transmembrane region" description="Helical" evidence="6">
    <location>
        <begin position="132"/>
        <end position="155"/>
    </location>
</feature>
<dbReference type="GO" id="GO:0022857">
    <property type="term" value="F:transmembrane transporter activity"/>
    <property type="evidence" value="ECO:0007669"/>
    <property type="project" value="InterPro"/>
</dbReference>
<keyword evidence="4 6" id="KW-0472">Membrane</keyword>
<dbReference type="InterPro" id="IPR036259">
    <property type="entry name" value="MFS_trans_sf"/>
</dbReference>
<evidence type="ECO:0000256" key="6">
    <source>
        <dbReference type="SAM" id="Phobius"/>
    </source>
</evidence>
<evidence type="ECO:0000313" key="8">
    <source>
        <dbReference type="EMBL" id="KHN86930.1"/>
    </source>
</evidence>
<dbReference type="STRING" id="6265.A0A0B2W174"/>
<gene>
    <name evidence="8" type="ORF">Tcan_05532</name>
</gene>
<reference evidence="8 9" key="1">
    <citation type="submission" date="2014-11" db="EMBL/GenBank/DDBJ databases">
        <title>Genetic blueprint of the zoonotic pathogen Toxocara canis.</title>
        <authorList>
            <person name="Zhu X.-Q."/>
            <person name="Korhonen P.K."/>
            <person name="Cai H."/>
            <person name="Young N.D."/>
            <person name="Nejsum P."/>
            <person name="von Samson-Himmelstjerna G."/>
            <person name="Boag P.R."/>
            <person name="Tan P."/>
            <person name="Li Q."/>
            <person name="Min J."/>
            <person name="Yang Y."/>
            <person name="Wang X."/>
            <person name="Fang X."/>
            <person name="Hall R.S."/>
            <person name="Hofmann A."/>
            <person name="Sternberg P.W."/>
            <person name="Jex A.R."/>
            <person name="Gasser R.B."/>
        </authorList>
    </citation>
    <scope>NUCLEOTIDE SEQUENCE [LARGE SCALE GENOMIC DNA]</scope>
    <source>
        <strain evidence="8">PN_DK_2014</strain>
    </source>
</reference>
<comment type="subcellular location">
    <subcellularLocation>
        <location evidence="1">Membrane</location>
        <topology evidence="1">Multi-pass membrane protein</topology>
    </subcellularLocation>
</comment>
<evidence type="ECO:0000256" key="3">
    <source>
        <dbReference type="ARBA" id="ARBA00022989"/>
    </source>
</evidence>
<evidence type="ECO:0000256" key="5">
    <source>
        <dbReference type="SAM" id="MobiDB-lite"/>
    </source>
</evidence>
<dbReference type="GO" id="GO:0016020">
    <property type="term" value="C:membrane"/>
    <property type="evidence" value="ECO:0007669"/>
    <property type="project" value="UniProtKB-SubCell"/>
</dbReference>
<evidence type="ECO:0000256" key="1">
    <source>
        <dbReference type="ARBA" id="ARBA00004141"/>
    </source>
</evidence>
<feature type="transmembrane region" description="Helical" evidence="6">
    <location>
        <begin position="425"/>
        <end position="446"/>
    </location>
</feature>
<feature type="compositionally biased region" description="Low complexity" evidence="5">
    <location>
        <begin position="86"/>
        <end position="98"/>
    </location>
</feature>
<dbReference type="Proteomes" id="UP000031036">
    <property type="component" value="Unassembled WGS sequence"/>
</dbReference>
<organism evidence="8 9">
    <name type="scientific">Toxocara canis</name>
    <name type="common">Canine roundworm</name>
    <dbReference type="NCBI Taxonomy" id="6265"/>
    <lineage>
        <taxon>Eukaryota</taxon>
        <taxon>Metazoa</taxon>
        <taxon>Ecdysozoa</taxon>
        <taxon>Nematoda</taxon>
        <taxon>Chromadorea</taxon>
        <taxon>Rhabditida</taxon>
        <taxon>Spirurina</taxon>
        <taxon>Ascaridomorpha</taxon>
        <taxon>Ascaridoidea</taxon>
        <taxon>Toxocaridae</taxon>
        <taxon>Toxocara</taxon>
    </lineage>
</organism>
<proteinExistence type="predicted"/>
<dbReference type="InterPro" id="IPR011701">
    <property type="entry name" value="MFS"/>
</dbReference>
<protein>
    <submittedName>
        <fullName evidence="8">Putative transporter</fullName>
    </submittedName>
</protein>
<name>A0A0B2W174_TOXCA</name>
<feature type="transmembrane region" description="Helical" evidence="6">
    <location>
        <begin position="281"/>
        <end position="303"/>
    </location>
</feature>
<feature type="domain" description="Major facilitator superfamily (MFS) profile" evidence="7">
    <location>
        <begin position="135"/>
        <end position="597"/>
    </location>
</feature>
<feature type="transmembrane region" description="Helical" evidence="6">
    <location>
        <begin position="458"/>
        <end position="479"/>
    </location>
</feature>
<dbReference type="PANTHER" id="PTHR24064">
    <property type="entry name" value="SOLUTE CARRIER FAMILY 22 MEMBER"/>
    <property type="match status" value="1"/>
</dbReference>
<feature type="transmembrane region" description="Helical" evidence="6">
    <location>
        <begin position="343"/>
        <end position="361"/>
    </location>
</feature>
<dbReference type="PROSITE" id="PS50850">
    <property type="entry name" value="MFS"/>
    <property type="match status" value="1"/>
</dbReference>
<dbReference type="EMBL" id="JPKZ01000506">
    <property type="protein sequence ID" value="KHN86930.1"/>
    <property type="molecule type" value="Genomic_DNA"/>
</dbReference>
<dbReference type="OrthoDB" id="3936150at2759"/>
<comment type="caution">
    <text evidence="8">The sequence shown here is derived from an EMBL/GenBank/DDBJ whole genome shotgun (WGS) entry which is preliminary data.</text>
</comment>
<sequence length="656" mass="73230">MDALRDSDFIEYSFREDLVKCKKGSPKAGIHNKLIEDCEMQMALEAGKQDDDASQPALTPSIEGAERPAEGNNNGDGSQNENKQASPSSPDGQSSTSTKQGRNMNAFADEVYANLDADKVLAAYGKYGRYQILSYVLCQAIHFFYAGMIMVMTFIGRPEGIQCEISDKTNFYLKDKTGEDMCTVMNGDGRSYICGEVPGTRLINPDSKWPYKSLWSEFNILCSNILLREAGICLFSLGSLTATTIVSQISDLYGRRNILLVSIYSSVTLSIVASFSPNYTVFIILRFLSGAFGDAFYTIAFILSCEVVSGQFRTWIGLVYTVAWVAGYCYVGFLTLAVSSWRHLYLCVAAPGVITIVYIWLMPESPHWMITHRRVDKIKQYINTANWVNKTEIDLTQCQVSEEVAMKAERVKNRTVLDVLRSKRLCFMMLINGFITIVMSFYYFALSLQSVSLHSNRIIGYTLSGLVEFPSAVVVVPLLARFGRRCISYTSLFICAISVSIAPFIQGRRWVRLVGDCTGKLVVGIVYISHPLLVNEMMPTSGRTVIYSLINMFRILGILLSPLLKYAEKAQFDCETSIGELLLHQSSERTVSVPLDKICKLKCEVSRLDGKNEAVILTRLHYPKRVQMVMSAESMQRLGKSEAAAQEGTLAPDREC</sequence>
<keyword evidence="2 6" id="KW-0812">Transmembrane</keyword>
<feature type="region of interest" description="Disordered" evidence="5">
    <location>
        <begin position="46"/>
        <end position="100"/>
    </location>
</feature>
<feature type="transmembrane region" description="Helical" evidence="6">
    <location>
        <begin position="225"/>
        <end position="246"/>
    </location>
</feature>
<dbReference type="PROSITE" id="PS00216">
    <property type="entry name" value="SUGAR_TRANSPORT_1"/>
    <property type="match status" value="1"/>
</dbReference>
<dbReference type="SUPFAM" id="SSF103473">
    <property type="entry name" value="MFS general substrate transporter"/>
    <property type="match status" value="1"/>
</dbReference>
<dbReference type="InterPro" id="IPR005829">
    <property type="entry name" value="Sugar_transporter_CS"/>
</dbReference>
<keyword evidence="3 6" id="KW-1133">Transmembrane helix</keyword>